<dbReference type="AlphaFoldDB" id="A0A9P6YCY9"/>
<dbReference type="PROSITE" id="PS00194">
    <property type="entry name" value="THIOREDOXIN_1"/>
    <property type="match status" value="1"/>
</dbReference>
<keyword evidence="4" id="KW-0676">Redox-active center</keyword>
<dbReference type="InterPro" id="IPR013766">
    <property type="entry name" value="Thioredoxin_domain"/>
</dbReference>
<dbReference type="InterPro" id="IPR000866">
    <property type="entry name" value="AhpC/TSA"/>
</dbReference>
<dbReference type="EMBL" id="JAANIU010005826">
    <property type="protein sequence ID" value="KAG1545188.1"/>
    <property type="molecule type" value="Genomic_DNA"/>
</dbReference>
<evidence type="ECO:0000256" key="3">
    <source>
        <dbReference type="ARBA" id="ARBA00023157"/>
    </source>
</evidence>
<dbReference type="Proteomes" id="UP000740926">
    <property type="component" value="Unassembled WGS sequence"/>
</dbReference>
<dbReference type="InterPro" id="IPR017937">
    <property type="entry name" value="Thioredoxin_CS"/>
</dbReference>
<dbReference type="PROSITE" id="PS51352">
    <property type="entry name" value="THIOREDOXIN_2"/>
    <property type="match status" value="1"/>
</dbReference>
<evidence type="ECO:0000256" key="5">
    <source>
        <dbReference type="SAM" id="MobiDB-lite"/>
    </source>
</evidence>
<evidence type="ECO:0000259" key="6">
    <source>
        <dbReference type="PROSITE" id="PS51352"/>
    </source>
</evidence>
<dbReference type="InterPro" id="IPR050553">
    <property type="entry name" value="Thioredoxin_ResA/DsbE_sf"/>
</dbReference>
<reference evidence="7 8" key="1">
    <citation type="journal article" date="2020" name="Microb. Genom.">
        <title>Genetic diversity of clinical and environmental Mucorales isolates obtained from an investigation of mucormycosis cases among solid organ transplant recipients.</title>
        <authorList>
            <person name="Nguyen M.H."/>
            <person name="Kaul D."/>
            <person name="Muto C."/>
            <person name="Cheng S.J."/>
            <person name="Richter R.A."/>
            <person name="Bruno V.M."/>
            <person name="Liu G."/>
            <person name="Beyhan S."/>
            <person name="Sundermann A.J."/>
            <person name="Mounaud S."/>
            <person name="Pasculle A.W."/>
            <person name="Nierman W.C."/>
            <person name="Driscoll E."/>
            <person name="Cumbie R."/>
            <person name="Clancy C.J."/>
            <person name="Dupont C.L."/>
        </authorList>
    </citation>
    <scope>NUCLEOTIDE SEQUENCE [LARGE SCALE GENOMIC DNA]</scope>
    <source>
        <strain evidence="7 8">GL24</strain>
    </source>
</reference>
<dbReference type="CDD" id="cd02966">
    <property type="entry name" value="TlpA_like_family"/>
    <property type="match status" value="1"/>
</dbReference>
<feature type="compositionally biased region" description="Low complexity" evidence="5">
    <location>
        <begin position="156"/>
        <end position="166"/>
    </location>
</feature>
<dbReference type="SUPFAM" id="SSF52833">
    <property type="entry name" value="Thioredoxin-like"/>
    <property type="match status" value="1"/>
</dbReference>
<name>A0A9P6YCY9_9FUNG</name>
<dbReference type="InterPro" id="IPR036249">
    <property type="entry name" value="Thioredoxin-like_sf"/>
</dbReference>
<accession>A0A9P6YCY9</accession>
<keyword evidence="3" id="KW-1015">Disulfide bond</keyword>
<keyword evidence="2" id="KW-0201">Cytochrome c-type biogenesis</keyword>
<gene>
    <name evidence="7" type="ORF">G6F50_013777</name>
</gene>
<feature type="region of interest" description="Disordered" evidence="5">
    <location>
        <begin position="156"/>
        <end position="191"/>
    </location>
</feature>
<keyword evidence="8" id="KW-1185">Reference proteome</keyword>
<dbReference type="GO" id="GO:0016491">
    <property type="term" value="F:oxidoreductase activity"/>
    <property type="evidence" value="ECO:0007669"/>
    <property type="project" value="InterPro"/>
</dbReference>
<dbReference type="GO" id="GO:0017004">
    <property type="term" value="P:cytochrome complex assembly"/>
    <property type="evidence" value="ECO:0007669"/>
    <property type="project" value="UniProtKB-KW"/>
</dbReference>
<organism evidence="7 8">
    <name type="scientific">Rhizopus delemar</name>
    <dbReference type="NCBI Taxonomy" id="936053"/>
    <lineage>
        <taxon>Eukaryota</taxon>
        <taxon>Fungi</taxon>
        <taxon>Fungi incertae sedis</taxon>
        <taxon>Mucoromycota</taxon>
        <taxon>Mucoromycotina</taxon>
        <taxon>Mucoromycetes</taxon>
        <taxon>Mucorales</taxon>
        <taxon>Mucorineae</taxon>
        <taxon>Rhizopodaceae</taxon>
        <taxon>Rhizopus</taxon>
    </lineage>
</organism>
<feature type="domain" description="Thioredoxin" evidence="6">
    <location>
        <begin position="184"/>
        <end position="321"/>
    </location>
</feature>
<evidence type="ECO:0000256" key="1">
    <source>
        <dbReference type="ARBA" id="ARBA00004196"/>
    </source>
</evidence>
<evidence type="ECO:0000256" key="2">
    <source>
        <dbReference type="ARBA" id="ARBA00022748"/>
    </source>
</evidence>
<sequence>MAAFRYQPVELRLPQGYEFYGLLRLLGRFHHARLKGRGLADDEILRLEPMLTDSLLHDLACNLQEIGLLRRDEQGEWLLSRDLDQVSLADLYECTQLSIPVAEKHLPYRDDSLGRAALAALDDLRLPLRERLQRKTPLLLLPLALALALAACKPAQEPAPASSQPPAQAPAPSTPAPVEETPAERTTAEFPTLKMKAVDGSEYDLAAHRGKWVVVNFWATWCAPCRKEMPELSALHAMRSNIEVVGLAYEDIEAPEMQAFLTKHPVTYPIVIVDPFDPPADFATPRGLPLTHLLDPQGKLAHSFLGPVTAAGVDQQLAASQ</sequence>
<dbReference type="PANTHER" id="PTHR42852:SF6">
    <property type="entry name" value="THIOL:DISULFIDE INTERCHANGE PROTEIN DSBE"/>
    <property type="match status" value="1"/>
</dbReference>
<comment type="subcellular location">
    <subcellularLocation>
        <location evidence="1">Cell envelope</location>
    </subcellularLocation>
</comment>
<evidence type="ECO:0000313" key="7">
    <source>
        <dbReference type="EMBL" id="KAG1545188.1"/>
    </source>
</evidence>
<evidence type="ECO:0000313" key="8">
    <source>
        <dbReference type="Proteomes" id="UP000740926"/>
    </source>
</evidence>
<dbReference type="Pfam" id="PF00578">
    <property type="entry name" value="AhpC-TSA"/>
    <property type="match status" value="1"/>
</dbReference>
<comment type="caution">
    <text evidence="7">The sequence shown here is derived from an EMBL/GenBank/DDBJ whole genome shotgun (WGS) entry which is preliminary data.</text>
</comment>
<dbReference type="GO" id="GO:0016209">
    <property type="term" value="F:antioxidant activity"/>
    <property type="evidence" value="ECO:0007669"/>
    <property type="project" value="InterPro"/>
</dbReference>
<dbReference type="Gene3D" id="3.40.30.10">
    <property type="entry name" value="Glutaredoxin"/>
    <property type="match status" value="1"/>
</dbReference>
<protein>
    <recommendedName>
        <fullName evidence="6">Thioredoxin domain-containing protein</fullName>
    </recommendedName>
</protein>
<dbReference type="PANTHER" id="PTHR42852">
    <property type="entry name" value="THIOL:DISULFIDE INTERCHANGE PROTEIN DSBE"/>
    <property type="match status" value="1"/>
</dbReference>
<proteinExistence type="predicted"/>
<evidence type="ECO:0000256" key="4">
    <source>
        <dbReference type="ARBA" id="ARBA00023284"/>
    </source>
</evidence>